<keyword evidence="4" id="KW-1185">Reference proteome</keyword>
<proteinExistence type="inferred from homology"/>
<protein>
    <submittedName>
        <fullName evidence="3">PspA/IM30 family protein</fullName>
    </submittedName>
</protein>
<organism evidence="3 4">
    <name type="scientific">Pseudoalteromonas fenneropenaei</name>
    <dbReference type="NCBI Taxonomy" id="1737459"/>
    <lineage>
        <taxon>Bacteria</taxon>
        <taxon>Pseudomonadati</taxon>
        <taxon>Pseudomonadota</taxon>
        <taxon>Gammaproteobacteria</taxon>
        <taxon>Alteromonadales</taxon>
        <taxon>Pseudoalteromonadaceae</taxon>
        <taxon>Pseudoalteromonas</taxon>
    </lineage>
</organism>
<feature type="coiled-coil region" evidence="2">
    <location>
        <begin position="54"/>
        <end position="135"/>
    </location>
</feature>
<evidence type="ECO:0000256" key="2">
    <source>
        <dbReference type="SAM" id="Coils"/>
    </source>
</evidence>
<comment type="similarity">
    <text evidence="1">Belongs to the PspA/Vipp/IM30 family.</text>
</comment>
<evidence type="ECO:0000313" key="3">
    <source>
        <dbReference type="EMBL" id="MFC3033595.1"/>
    </source>
</evidence>
<gene>
    <name evidence="3" type="ORF">ACFOEE_13790</name>
</gene>
<dbReference type="RefSeq" id="WP_377125263.1">
    <property type="nucleotide sequence ID" value="NZ_JBHRSD010000023.1"/>
</dbReference>
<dbReference type="PANTHER" id="PTHR31088">
    <property type="entry name" value="MEMBRANE-ASSOCIATED PROTEIN VIPP1, CHLOROPLASTIC"/>
    <property type="match status" value="1"/>
</dbReference>
<dbReference type="Proteomes" id="UP001595453">
    <property type="component" value="Unassembled WGS sequence"/>
</dbReference>
<dbReference type="PANTHER" id="PTHR31088:SF6">
    <property type="entry name" value="PHAGE SHOCK PROTEIN A"/>
    <property type="match status" value="1"/>
</dbReference>
<dbReference type="Pfam" id="PF04012">
    <property type="entry name" value="PspA_IM30"/>
    <property type="match status" value="1"/>
</dbReference>
<comment type="caution">
    <text evidence="3">The sequence shown here is derived from an EMBL/GenBank/DDBJ whole genome shotgun (WGS) entry which is preliminary data.</text>
</comment>
<feature type="coiled-coil region" evidence="2">
    <location>
        <begin position="161"/>
        <end position="222"/>
    </location>
</feature>
<keyword evidence="2" id="KW-0175">Coiled coil</keyword>
<evidence type="ECO:0000313" key="4">
    <source>
        <dbReference type="Proteomes" id="UP001595453"/>
    </source>
</evidence>
<accession>A0ABV7CLQ5</accession>
<dbReference type="EMBL" id="JBHRSD010000023">
    <property type="protein sequence ID" value="MFC3033595.1"/>
    <property type="molecule type" value="Genomic_DNA"/>
</dbReference>
<reference evidence="4" key="1">
    <citation type="journal article" date="2019" name="Int. J. Syst. Evol. Microbiol.">
        <title>The Global Catalogue of Microorganisms (GCM) 10K type strain sequencing project: providing services to taxonomists for standard genome sequencing and annotation.</title>
        <authorList>
            <consortium name="The Broad Institute Genomics Platform"/>
            <consortium name="The Broad Institute Genome Sequencing Center for Infectious Disease"/>
            <person name="Wu L."/>
            <person name="Ma J."/>
        </authorList>
    </citation>
    <scope>NUCLEOTIDE SEQUENCE [LARGE SCALE GENOMIC DNA]</scope>
    <source>
        <strain evidence="4">KCTC 42730</strain>
    </source>
</reference>
<sequence>MALIDRIENVIKAELNALLDKAEDPQKMAANLLLELEECLSECRATAASLICEEKALVRQAADAEKQIQQWQEKAELAISKDREDLAKAALVEKQKLATVITSKTEERTKLTEALAKLNEDATTLQAKIQALRVKQTQFKRHEASLAVRLKAKQVLHSEQMQSSTQKFEQLMCKVERLEAEVESYELGNNSTADAFKKMAQDEQLEQELQALKAKVQNNHAA</sequence>
<dbReference type="InterPro" id="IPR007157">
    <property type="entry name" value="PspA_VIPP1"/>
</dbReference>
<name>A0ABV7CLQ5_9GAMM</name>
<evidence type="ECO:0000256" key="1">
    <source>
        <dbReference type="ARBA" id="ARBA00043985"/>
    </source>
</evidence>